<dbReference type="AlphaFoldDB" id="A0A0C1RAK6"/>
<reference evidence="2 3" key="1">
    <citation type="journal article" date="2015" name="Infect. Genet. Evol.">
        <title>Genomic sequences of six botulinum neurotoxin-producing strains representing three clostridial species illustrate the mobility and diversity of botulinum neurotoxin genes.</title>
        <authorList>
            <person name="Smith T.J."/>
            <person name="Hill K.K."/>
            <person name="Xie G."/>
            <person name="Foley B.T."/>
            <person name="Williamson C.H."/>
            <person name="Foster J.T."/>
            <person name="Johnson S.L."/>
            <person name="Chertkov O."/>
            <person name="Teshima H."/>
            <person name="Gibbons H.S."/>
            <person name="Johnsky L.A."/>
            <person name="Karavis M.A."/>
            <person name="Smith L.A."/>
        </authorList>
    </citation>
    <scope>NUCLEOTIDE SEQUENCE [LARGE SCALE GENOMIC DNA]</scope>
    <source>
        <strain evidence="2 3">CDC 2741</strain>
    </source>
</reference>
<name>A0A0C1RAK6_9CLOT</name>
<dbReference type="RefSeq" id="WP_039631599.1">
    <property type="nucleotide sequence ID" value="NZ_AYSO01000014.1"/>
</dbReference>
<comment type="caution">
    <text evidence="2">The sequence shown here is derived from an EMBL/GenBank/DDBJ whole genome shotgun (WGS) entry which is preliminary data.</text>
</comment>
<dbReference type="Proteomes" id="UP000031366">
    <property type="component" value="Unassembled WGS sequence"/>
</dbReference>
<dbReference type="EMBL" id="AYSO01000014">
    <property type="protein sequence ID" value="KIE47456.1"/>
    <property type="molecule type" value="Genomic_DNA"/>
</dbReference>
<evidence type="ECO:0000313" key="2">
    <source>
        <dbReference type="EMBL" id="KIE47456.1"/>
    </source>
</evidence>
<protein>
    <submittedName>
        <fullName evidence="2">Polymer-forming cytoskeletal family protein</fullName>
    </submittedName>
</protein>
<comment type="similarity">
    <text evidence="1">Belongs to the bactofilin family.</text>
</comment>
<keyword evidence="3" id="KW-1185">Reference proteome</keyword>
<accession>A0A0C1RAK6</accession>
<dbReference type="InterPro" id="IPR007607">
    <property type="entry name" value="BacA/B"/>
</dbReference>
<sequence length="126" mass="13783">MFYDKEKNNLNKIETLVGENCKVNGNFSGTGILKVDGIIEGDVNWEDDIIIGINGEVNGAIYCNNAFINGNVNGNVNCNDSLTIENQGRVKGDISIKRLVINENGFLDGKCTMVTLNETPIFLPEN</sequence>
<organism evidence="2 3">
    <name type="scientific">Clostridium argentinense CDC 2741</name>
    <dbReference type="NCBI Taxonomy" id="1418104"/>
    <lineage>
        <taxon>Bacteria</taxon>
        <taxon>Bacillati</taxon>
        <taxon>Bacillota</taxon>
        <taxon>Clostridia</taxon>
        <taxon>Eubacteriales</taxon>
        <taxon>Clostridiaceae</taxon>
        <taxon>Clostridium</taxon>
    </lineage>
</organism>
<dbReference type="PANTHER" id="PTHR35024">
    <property type="entry name" value="HYPOTHETICAL CYTOSOLIC PROTEIN"/>
    <property type="match status" value="1"/>
</dbReference>
<gene>
    <name evidence="2" type="ORF">U732_3130</name>
</gene>
<evidence type="ECO:0000256" key="1">
    <source>
        <dbReference type="ARBA" id="ARBA00044755"/>
    </source>
</evidence>
<dbReference type="Pfam" id="PF04519">
    <property type="entry name" value="Bactofilin"/>
    <property type="match status" value="1"/>
</dbReference>
<proteinExistence type="inferred from homology"/>
<dbReference type="PANTHER" id="PTHR35024:SF4">
    <property type="entry name" value="POLYMER-FORMING CYTOSKELETAL PROTEIN"/>
    <property type="match status" value="1"/>
</dbReference>
<dbReference type="OrthoDB" id="9802488at2"/>
<evidence type="ECO:0000313" key="3">
    <source>
        <dbReference type="Proteomes" id="UP000031366"/>
    </source>
</evidence>
<dbReference type="STRING" id="29341.RSJ17_09335"/>